<keyword evidence="10" id="KW-1185">Reference proteome</keyword>
<proteinExistence type="inferred from homology"/>
<feature type="domain" description="Mon2/Sec7/BIG1-like dimerisation and cyclophilin-binding" evidence="9">
    <location>
        <begin position="8"/>
        <end position="183"/>
    </location>
</feature>
<evidence type="ECO:0000259" key="7">
    <source>
        <dbReference type="Pfam" id="PF12783"/>
    </source>
</evidence>
<evidence type="ECO:0000256" key="4">
    <source>
        <dbReference type="ARBA" id="ARBA00022927"/>
    </source>
</evidence>
<reference evidence="11" key="1">
    <citation type="submission" date="2025-08" db="UniProtKB">
        <authorList>
            <consortium name="RefSeq"/>
        </authorList>
    </citation>
    <scope>IDENTIFICATION</scope>
</reference>
<dbReference type="GO" id="GO:0015031">
    <property type="term" value="P:protein transport"/>
    <property type="evidence" value="ECO:0007669"/>
    <property type="project" value="UniProtKB-KW"/>
</dbReference>
<feature type="domain" description="Mon2 C-terminal" evidence="8">
    <location>
        <begin position="926"/>
        <end position="1705"/>
    </location>
</feature>
<dbReference type="Pfam" id="PF16213">
    <property type="entry name" value="DCB"/>
    <property type="match status" value="1"/>
</dbReference>
<feature type="domain" description="Mon2/Sec7/BIG1-like HDS" evidence="6">
    <location>
        <begin position="843"/>
        <end position="922"/>
    </location>
</feature>
<evidence type="ECO:0000259" key="8">
    <source>
        <dbReference type="Pfam" id="PF16206"/>
    </source>
</evidence>
<dbReference type="InterPro" id="IPR032629">
    <property type="entry name" value="DCB_dom"/>
</dbReference>
<dbReference type="RefSeq" id="XP_012697956.1">
    <property type="nucleotide sequence ID" value="XM_012842502.2"/>
</dbReference>
<evidence type="ECO:0000256" key="2">
    <source>
        <dbReference type="ARBA" id="ARBA00017134"/>
    </source>
</evidence>
<organism evidence="10 11">
    <name type="scientific">Clupea harengus</name>
    <name type="common">Atlantic herring</name>
    <dbReference type="NCBI Taxonomy" id="7950"/>
    <lineage>
        <taxon>Eukaryota</taxon>
        <taxon>Metazoa</taxon>
        <taxon>Chordata</taxon>
        <taxon>Craniata</taxon>
        <taxon>Vertebrata</taxon>
        <taxon>Euteleostomi</taxon>
        <taxon>Actinopterygii</taxon>
        <taxon>Neopterygii</taxon>
        <taxon>Teleostei</taxon>
        <taxon>Clupei</taxon>
        <taxon>Clupeiformes</taxon>
        <taxon>Clupeoidei</taxon>
        <taxon>Clupeidae</taxon>
        <taxon>Clupea</taxon>
    </lineage>
</organism>
<feature type="compositionally biased region" description="Basic and acidic residues" evidence="5">
    <location>
        <begin position="511"/>
        <end position="524"/>
    </location>
</feature>
<dbReference type="Pfam" id="PF12783">
    <property type="entry name" value="Sec7-like_HUS"/>
    <property type="match status" value="1"/>
</dbReference>
<dbReference type="OrthoDB" id="294853at2759"/>
<dbReference type="PANTHER" id="PTHR10663">
    <property type="entry name" value="GUANYL-NUCLEOTIDE EXCHANGE FACTOR"/>
    <property type="match status" value="1"/>
</dbReference>
<dbReference type="Proteomes" id="UP000515152">
    <property type="component" value="Chromosome 3"/>
</dbReference>
<evidence type="ECO:0000313" key="11">
    <source>
        <dbReference type="RefSeq" id="XP_012697956.1"/>
    </source>
</evidence>
<keyword evidence="3" id="KW-0813">Transport</keyword>
<sequence length="1714" mass="188838">MSTSSPEAVKKLLENMQTDLRSLSMECKKKFPPVKEAAESGIVKIKTIAARNTDILAALKENSSEVVQPFLMGCGTKEPKITQLCLAAIQRLMTHEVVSEAAAGNIINMLWQLMENGLEELKLLQTVLVLLTTNTVVHDEVLSKAIVLCFRLHFTKDTITNNTAAATVRQVVTVVFERMVAEDERFKGMADEPPPVQGNSNRRSVSTLRPSAKDAYMLFQDLCQLVNADAPYWLVGMTEMTRTFGLELLESVLNDFPGVFLQHQEFSFLLKERVCPLVIKLFSPNIKFRQGSSGGSSASPAPVEKPYFPICMRLLRVVSVLIKHFYSLLVTECEIFLSLLVKFLDGEKPQWLRAVAVESVHRLCVQPHLLRSFCQSYDMKQHSTKVFRDIVNALGSFIQSLFIVPNAGNPASTNTPVGQCGSGSAAQTAAQSGQGLAGVSGVLTTQAAFEYRGTWIPLMTVSVQGSAKATYLEMLDKVEPPSIPEGYAMSVAFSALLDLVRGITSMIEKELAKEEEDAATRDGSEAPASQGNPQEPLAHQVWEEMVNACWCGLLAALSLLLDASTDETATENILKAELTMATLCGRLALVTPRDAFITAICKASLPPHYALTVLSSNAANFSNKTYSIQGQSVQIISPSSESHQQVVAVGQPLTVQPQGTVVLTAKNIQCMRTLLNLAHCHGAVLGTSWQLVLATLQHLVWILGLKPGVGGVLKPGRAVEGPSTVLTTAVMTDLPVISNILSRLFESSQYLDDVSLHHLINALCSLSMEAMEMAYGNNKEPSLFAVAKLLETGLVNMDRIEILWRPLTAHLLEKVCQHPNARMREWGAEAVTSLIKAGLSYKHDPPLSQNQRLQLLLLNPLKELSNVLHADIRQKQLECVLQILQSQGDSLGPGWPLVLGVIGAIRNDQGESLIRTAFQCLQLVVTDFLPTMPCTCLQIVVDVAGSFGLQNQELNISLTSIGLLWNISDYFFQRGETITNELEREEVMLEKQALEKGEPLNRPFHPAPPFDCLWLCLYAKLGEMCVDPRPAVRKSAGQTLFSTIAAHGTLLQQPTWHIVVWKVLFHLLDRVRKSSTTADKEKIESGGGNILIHHSRDTAEKQWAETWVLTLAGVARIFNTRRYPLQQLGDFFKAWEVLLDHIQSAALSKNNEVSLAALKSFQEILQIVTPVKDTEKPEALAAMCVPPVLVDALAAAGPGRPLLRSDSLAERLAQRYMNSAQAQPPLPPPPGGAEELDDSALWWSAWNTWYRTGTECTRPPPPGADKPAFIPSQPFLTALVQIFPALYQHVKSGFSMEDLRKLGVILHGAVSVPISSDASPFILPSYTEAVLTSLQEAVLTALDVLQKAICVGPETLQVMYPAIFEQLLLFVEFSCKPPQYGKVETKHVANAKYNQAEWVALNYVPFAERSLEVVVDLYHKTACHKAVINEKVLQNIIKTLRMPLGLKYACPAESTWKLAVSSLLKVLSIGLPVARQHASSGKFDTMWPELAGAFEDFLFTKSMPPDNLSIQEFQKNEAVDVEVVQLISTEILPFANFIPKDFVGQIMAMLNRGSIHSQSSSFTEAEIDIRMREDFSKVCFETLLQFSFSNKVSTPQEGYISRMALSVLLQRAQDVLRRYVEDERLSGRCPLPRQQVTEIIFVLKAVSTLMDSLKKTQPENVDGNTWAQVIALYPTLVECITCSSSEVSSALKEALGPFKDFMQPPVSKVQNGES</sequence>
<feature type="region of interest" description="Disordered" evidence="5">
    <location>
        <begin position="511"/>
        <end position="534"/>
    </location>
</feature>
<dbReference type="Pfam" id="PF09324">
    <property type="entry name" value="Sec7-like_HDS"/>
    <property type="match status" value="1"/>
</dbReference>
<dbReference type="InterPro" id="IPR016024">
    <property type="entry name" value="ARM-type_fold"/>
</dbReference>
<keyword evidence="4" id="KW-0653">Protein transport</keyword>
<dbReference type="SUPFAM" id="SSF48371">
    <property type="entry name" value="ARM repeat"/>
    <property type="match status" value="2"/>
</dbReference>
<accession>A0A6P3WG41</accession>
<dbReference type="InterPro" id="IPR032817">
    <property type="entry name" value="Mon2_C"/>
</dbReference>
<evidence type="ECO:0000259" key="9">
    <source>
        <dbReference type="Pfam" id="PF16213"/>
    </source>
</evidence>
<dbReference type="GeneID" id="105913438"/>
<comment type="similarity">
    <text evidence="1">Belongs to the MON2 family.</text>
</comment>
<name>A0A6P3WG41_CLUHA</name>
<dbReference type="PANTHER" id="PTHR10663:SF333">
    <property type="entry name" value="PROTEIN MON2 HOMOLOG"/>
    <property type="match status" value="1"/>
</dbReference>
<dbReference type="InterPro" id="IPR015403">
    <property type="entry name" value="Mon2/Sec7/BIG1-like_HDS"/>
</dbReference>
<dbReference type="Pfam" id="PF16206">
    <property type="entry name" value="Mon2_C"/>
    <property type="match status" value="1"/>
</dbReference>
<evidence type="ECO:0000256" key="3">
    <source>
        <dbReference type="ARBA" id="ARBA00022448"/>
    </source>
</evidence>
<protein>
    <recommendedName>
        <fullName evidence="2">Protein MON2 homolog</fullName>
    </recommendedName>
</protein>
<dbReference type="KEGG" id="char:105913438"/>
<feature type="domain" description="Mon2/Sec7/BIG1-like HUS" evidence="7">
    <location>
        <begin position="212"/>
        <end position="386"/>
    </location>
</feature>
<gene>
    <name evidence="11" type="primary">mon2</name>
</gene>
<evidence type="ECO:0000256" key="5">
    <source>
        <dbReference type="SAM" id="MobiDB-lite"/>
    </source>
</evidence>
<evidence type="ECO:0000256" key="1">
    <source>
        <dbReference type="ARBA" id="ARBA00008144"/>
    </source>
</evidence>
<evidence type="ECO:0000259" key="6">
    <source>
        <dbReference type="Pfam" id="PF09324"/>
    </source>
</evidence>
<dbReference type="CTD" id="23041"/>
<evidence type="ECO:0000313" key="10">
    <source>
        <dbReference type="Proteomes" id="UP000515152"/>
    </source>
</evidence>
<dbReference type="InterPro" id="IPR032691">
    <property type="entry name" value="Mon2/Sec7/BIG1-like_HUS"/>
</dbReference>